<dbReference type="Gene3D" id="3.40.50.150">
    <property type="entry name" value="Vaccinia Virus protein VP39"/>
    <property type="match status" value="1"/>
</dbReference>
<evidence type="ECO:0000256" key="2">
    <source>
        <dbReference type="ARBA" id="ARBA00022679"/>
    </source>
</evidence>
<dbReference type="InterPro" id="IPR029063">
    <property type="entry name" value="SAM-dependent_MTases_sf"/>
</dbReference>
<dbReference type="InterPro" id="IPR002941">
    <property type="entry name" value="DNA_methylase_N4/N6"/>
</dbReference>
<comment type="caution">
    <text evidence="5">The sequence shown here is derived from an EMBL/GenBank/DDBJ whole genome shotgun (WGS) entry which is preliminary data.</text>
</comment>
<dbReference type="Proteomes" id="UP000434604">
    <property type="component" value="Unassembled WGS sequence"/>
</dbReference>
<evidence type="ECO:0000259" key="4">
    <source>
        <dbReference type="Pfam" id="PF01555"/>
    </source>
</evidence>
<dbReference type="EMBL" id="WDED01000016">
    <property type="protein sequence ID" value="KAB6147333.1"/>
    <property type="molecule type" value="Genomic_DNA"/>
</dbReference>
<name>A0A7J5PWP4_9BACE</name>
<keyword evidence="2 5" id="KW-0808">Transferase</keyword>
<dbReference type="EC" id="2.1.1.-" evidence="3"/>
<evidence type="ECO:0000313" key="5">
    <source>
        <dbReference type="EMBL" id="KAB6147333.1"/>
    </source>
</evidence>
<proteinExistence type="inferred from homology"/>
<dbReference type="GO" id="GO:0032259">
    <property type="term" value="P:methylation"/>
    <property type="evidence" value="ECO:0007669"/>
    <property type="project" value="UniProtKB-KW"/>
</dbReference>
<dbReference type="RefSeq" id="WP_151934756.1">
    <property type="nucleotide sequence ID" value="NZ_JBCHGU010000012.1"/>
</dbReference>
<accession>A0A7J5PWP4</accession>
<dbReference type="GO" id="GO:0003677">
    <property type="term" value="F:DNA binding"/>
    <property type="evidence" value="ECO:0007669"/>
    <property type="project" value="InterPro"/>
</dbReference>
<protein>
    <recommendedName>
        <fullName evidence="3">Methyltransferase</fullName>
        <ecNumber evidence="3">2.1.1.-</ecNumber>
    </recommendedName>
</protein>
<comment type="similarity">
    <text evidence="3">Belongs to the N(4)/N(6)-methyltransferase family.</text>
</comment>
<evidence type="ECO:0000256" key="3">
    <source>
        <dbReference type="RuleBase" id="RU362026"/>
    </source>
</evidence>
<keyword evidence="1 5" id="KW-0489">Methyltransferase</keyword>
<dbReference type="PRINTS" id="PR00508">
    <property type="entry name" value="S21N4MTFRASE"/>
</dbReference>
<feature type="domain" description="DNA methylase N-4/N-6" evidence="4">
    <location>
        <begin position="35"/>
        <end position="240"/>
    </location>
</feature>
<organism evidence="5 6">
    <name type="scientific">Bacteroides xylanisolvens</name>
    <dbReference type="NCBI Taxonomy" id="371601"/>
    <lineage>
        <taxon>Bacteria</taxon>
        <taxon>Pseudomonadati</taxon>
        <taxon>Bacteroidota</taxon>
        <taxon>Bacteroidia</taxon>
        <taxon>Bacteroidales</taxon>
        <taxon>Bacteroidaceae</taxon>
        <taxon>Bacteroides</taxon>
    </lineage>
</organism>
<dbReference type="AlphaFoldDB" id="A0A7J5PWP4"/>
<dbReference type="InterPro" id="IPR001091">
    <property type="entry name" value="RM_Methyltransferase"/>
</dbReference>
<dbReference type="SUPFAM" id="SSF53335">
    <property type="entry name" value="S-adenosyl-L-methionine-dependent methyltransferases"/>
    <property type="match status" value="1"/>
</dbReference>
<gene>
    <name evidence="5" type="ORF">GA398_11965</name>
</gene>
<dbReference type="GO" id="GO:0008170">
    <property type="term" value="F:N-methyltransferase activity"/>
    <property type="evidence" value="ECO:0007669"/>
    <property type="project" value="InterPro"/>
</dbReference>
<evidence type="ECO:0000313" key="6">
    <source>
        <dbReference type="Proteomes" id="UP000434604"/>
    </source>
</evidence>
<evidence type="ECO:0000256" key="1">
    <source>
        <dbReference type="ARBA" id="ARBA00022603"/>
    </source>
</evidence>
<dbReference type="Pfam" id="PF01555">
    <property type="entry name" value="N6_N4_Mtase"/>
    <property type="match status" value="1"/>
</dbReference>
<sequence length="297" mass="34167">MSDKGETFFTLDSIVNSVYEGDCLEYMRRFPDNSIDMVMCDLPYGMTRNKWDSIIPLGELWKEYGRIVKDTGAIVLTSQGLFTAELILSNRKMFRYKWVWEKSKPTNFLNAGRQPLRKHEDICVFYKKPPVYHPQMVNGNPYDKGFRKKQSSGSYGDFRPVHVRSDGKRYPVDIVYFKTAESGGKVIHPTQKPVDLGRYFIRTYTNPGDIVLDNTFGSGSFLVAALLEGRNFVGIERNRETELFRNEKIDYVASATERLGEAWNQMDGKTKESVRVINLIRDFEDGVENLPGTFVDI</sequence>
<reference evidence="5 6" key="1">
    <citation type="journal article" date="2019" name="Nat. Med.">
        <title>A library of human gut bacterial isolates paired with longitudinal multiomics data enables mechanistic microbiome research.</title>
        <authorList>
            <person name="Poyet M."/>
            <person name="Groussin M."/>
            <person name="Gibbons S.M."/>
            <person name="Avila-Pacheco J."/>
            <person name="Jiang X."/>
            <person name="Kearney S.M."/>
            <person name="Perrotta A.R."/>
            <person name="Berdy B."/>
            <person name="Zhao S."/>
            <person name="Lieberman T.D."/>
            <person name="Swanson P.K."/>
            <person name="Smith M."/>
            <person name="Roesemann S."/>
            <person name="Alexander J.E."/>
            <person name="Rich S.A."/>
            <person name="Livny J."/>
            <person name="Vlamakis H."/>
            <person name="Clish C."/>
            <person name="Bullock K."/>
            <person name="Deik A."/>
            <person name="Scott J."/>
            <person name="Pierce K.A."/>
            <person name="Xavier R.J."/>
            <person name="Alm E.J."/>
        </authorList>
    </citation>
    <scope>NUCLEOTIDE SEQUENCE [LARGE SCALE GENOMIC DNA]</scope>
    <source>
        <strain evidence="5 6">BIOML-A58</strain>
    </source>
</reference>